<protein>
    <submittedName>
        <fullName evidence="1">Uncharacterized protein</fullName>
    </submittedName>
</protein>
<dbReference type="EMBL" id="PXXK01000596">
    <property type="protein sequence ID" value="RFN43308.1"/>
    <property type="molecule type" value="Genomic_DNA"/>
</dbReference>
<evidence type="ECO:0000313" key="1">
    <source>
        <dbReference type="EMBL" id="RFN43308.1"/>
    </source>
</evidence>
<gene>
    <name evidence="1" type="ORF">FIE12Z_12455</name>
</gene>
<reference evidence="1 2" key="1">
    <citation type="journal article" date="2018" name="PLoS Pathog.">
        <title>Evolution of structural diversity of trichothecenes, a family of toxins produced by plant pathogenic and entomopathogenic fungi.</title>
        <authorList>
            <person name="Proctor R.H."/>
            <person name="McCormick S.P."/>
            <person name="Kim H.S."/>
            <person name="Cardoza R.E."/>
            <person name="Stanley A.M."/>
            <person name="Lindo L."/>
            <person name="Kelly A."/>
            <person name="Brown D.W."/>
            <person name="Lee T."/>
            <person name="Vaughan M.M."/>
            <person name="Alexander N.J."/>
            <person name="Busman M."/>
            <person name="Gutierrez S."/>
        </authorList>
    </citation>
    <scope>NUCLEOTIDE SEQUENCE [LARGE SCALE GENOMIC DNA]</scope>
    <source>
        <strain evidence="1 2">NRRL 13405</strain>
    </source>
</reference>
<dbReference type="AlphaFoldDB" id="A0A395M635"/>
<organism evidence="1 2">
    <name type="scientific">Fusarium flagelliforme</name>
    <dbReference type="NCBI Taxonomy" id="2675880"/>
    <lineage>
        <taxon>Eukaryota</taxon>
        <taxon>Fungi</taxon>
        <taxon>Dikarya</taxon>
        <taxon>Ascomycota</taxon>
        <taxon>Pezizomycotina</taxon>
        <taxon>Sordariomycetes</taxon>
        <taxon>Hypocreomycetidae</taxon>
        <taxon>Hypocreales</taxon>
        <taxon>Nectriaceae</taxon>
        <taxon>Fusarium</taxon>
        <taxon>Fusarium incarnatum-equiseti species complex</taxon>
    </lineage>
</organism>
<dbReference type="Proteomes" id="UP000265631">
    <property type="component" value="Unassembled WGS sequence"/>
</dbReference>
<evidence type="ECO:0000313" key="2">
    <source>
        <dbReference type="Proteomes" id="UP000265631"/>
    </source>
</evidence>
<sequence length="261" mass="30180">MSTDSDIARVFVDEEEETFSLFSDEEQAKLNAGKYNQGIMDKINKISLEQYEWETMFLFFSGLVAYIIRGHKNLSVPRKFALVKAFALRETMMAKPVRIEMTPQGYIFYEDNLIALACAVQLAPATATKDTKDFVILLKQPLLPLPTADMPYTNVFTDFEEQVMLVGRNCETVIKKLLQVTFEEFEDLSRFRFFQNFILSLPGKPTFSAMERFRRVRNFAKAKVVVWQLRAEIKIADDWEERRVMVTASGYTFHGDDLIAL</sequence>
<name>A0A395M635_9HYPO</name>
<keyword evidence="2" id="KW-1185">Reference proteome</keyword>
<accession>A0A395M635</accession>
<proteinExistence type="predicted"/>
<comment type="caution">
    <text evidence="1">The sequence shown here is derived from an EMBL/GenBank/DDBJ whole genome shotgun (WGS) entry which is preliminary data.</text>
</comment>